<dbReference type="Proteomes" id="UP000198304">
    <property type="component" value="Unassembled WGS sequence"/>
</dbReference>
<accession>A0A239CTF0</accession>
<sequence>MRKYVEGLLKDHEVNGAVVFNCTNESYAITLLSSLDNLGYTWLSGENLDHHLWCGGSSCYRVDIISKAVTWGGRSLYERHNCKIVEFKGQPISIIDILKDNAQNVADNMGPARLTDTDIFWLELAYVAVKDNNLDIFSYDKTEYLLCVTMEVPAVACSSHTPYSKYYEVSISLDTLAIVLSVPTADIVRSVLSLRPPLNFKKLVVGVGVSGE</sequence>
<keyword evidence="2" id="KW-1185">Reference proteome</keyword>
<proteinExistence type="predicted"/>
<evidence type="ECO:0000313" key="1">
    <source>
        <dbReference type="EMBL" id="SNS23048.1"/>
    </source>
</evidence>
<gene>
    <name evidence="1" type="ORF">SAMN05446037_1006128</name>
</gene>
<protein>
    <submittedName>
        <fullName evidence="1">Uncharacterized protein</fullName>
    </submittedName>
</protein>
<dbReference type="AlphaFoldDB" id="A0A239CTF0"/>
<dbReference type="EMBL" id="FZOJ01000006">
    <property type="protein sequence ID" value="SNS23048.1"/>
    <property type="molecule type" value="Genomic_DNA"/>
</dbReference>
<reference evidence="1 2" key="1">
    <citation type="submission" date="2017-06" db="EMBL/GenBank/DDBJ databases">
        <authorList>
            <person name="Kim H.J."/>
            <person name="Triplett B.A."/>
        </authorList>
    </citation>
    <scope>NUCLEOTIDE SEQUENCE [LARGE SCALE GENOMIC DNA]</scope>
    <source>
        <strain evidence="1 2">SCA</strain>
    </source>
</reference>
<name>A0A239CTF0_9FIRM</name>
<evidence type="ECO:0000313" key="2">
    <source>
        <dbReference type="Proteomes" id="UP000198304"/>
    </source>
</evidence>
<organism evidence="1 2">
    <name type="scientific">Anaerovirgula multivorans</name>
    <dbReference type="NCBI Taxonomy" id="312168"/>
    <lineage>
        <taxon>Bacteria</taxon>
        <taxon>Bacillati</taxon>
        <taxon>Bacillota</taxon>
        <taxon>Clostridia</taxon>
        <taxon>Peptostreptococcales</taxon>
        <taxon>Natronincolaceae</taxon>
        <taxon>Anaerovirgula</taxon>
    </lineage>
</organism>